<keyword evidence="2" id="KW-1185">Reference proteome</keyword>
<reference evidence="1 2" key="1">
    <citation type="submission" date="2018-08" db="EMBL/GenBank/DDBJ databases">
        <title>Mucilaginibacter sp. MYSH2.</title>
        <authorList>
            <person name="Seo T."/>
        </authorList>
    </citation>
    <scope>NUCLEOTIDE SEQUENCE [LARGE SCALE GENOMIC DNA]</scope>
    <source>
        <strain evidence="1 2">MYSH2</strain>
    </source>
</reference>
<dbReference type="Proteomes" id="UP000264217">
    <property type="component" value="Unassembled WGS sequence"/>
</dbReference>
<gene>
    <name evidence="1" type="ORF">D0C36_07860</name>
</gene>
<dbReference type="PROSITE" id="PS51257">
    <property type="entry name" value="PROKAR_LIPOPROTEIN"/>
    <property type="match status" value="1"/>
</dbReference>
<accession>A0A372P116</accession>
<organism evidence="1 2">
    <name type="scientific">Mucilaginibacter conchicola</name>
    <dbReference type="NCBI Taxonomy" id="2303333"/>
    <lineage>
        <taxon>Bacteria</taxon>
        <taxon>Pseudomonadati</taxon>
        <taxon>Bacteroidota</taxon>
        <taxon>Sphingobacteriia</taxon>
        <taxon>Sphingobacteriales</taxon>
        <taxon>Sphingobacteriaceae</taxon>
        <taxon>Mucilaginibacter</taxon>
    </lineage>
</organism>
<dbReference type="AlphaFoldDB" id="A0A372P116"/>
<proteinExistence type="predicted"/>
<evidence type="ECO:0000313" key="2">
    <source>
        <dbReference type="Proteomes" id="UP000264217"/>
    </source>
</evidence>
<evidence type="ECO:0008006" key="3">
    <source>
        <dbReference type="Google" id="ProtNLM"/>
    </source>
</evidence>
<name>A0A372P116_9SPHI</name>
<dbReference type="RefSeq" id="WP_117390990.1">
    <property type="nucleotide sequence ID" value="NZ_QWDC01000001.1"/>
</dbReference>
<dbReference type="OrthoDB" id="1113095at2"/>
<sequence length="328" mass="37161">MKSTLNLFKLLSLIALFIFQSCSPEIGIWKNEKIEAGHRSEMGQLNKAVFEAINANDDKSFSNYLSSEMLEGNLGNKLFSTLYVAARKDNFVLADEFYAMNKEALHDTIPVADGKNSYKIIYGGEPQEVYIATFLPKVKKANQYMITLFYGHYNYGWKIKDIDVALYKVNGKTSPELFETAKSAYAAHNVFAAANNLQLAQTCASPNKWWKYNTETDLYATYTQVISEVNKAYRFPITLNDVSSKPEIVRVYNTSFDGGTFPNICYVTRIKLSDVAALERENAEIRKSINKVLPGVEKHVDQVVYSAYNDFPDQNVALKHYDMKVKGL</sequence>
<comment type="caution">
    <text evidence="1">The sequence shown here is derived from an EMBL/GenBank/DDBJ whole genome shotgun (WGS) entry which is preliminary data.</text>
</comment>
<dbReference type="EMBL" id="QWDC01000001">
    <property type="protein sequence ID" value="RFZ95427.1"/>
    <property type="molecule type" value="Genomic_DNA"/>
</dbReference>
<evidence type="ECO:0000313" key="1">
    <source>
        <dbReference type="EMBL" id="RFZ95427.1"/>
    </source>
</evidence>
<protein>
    <recommendedName>
        <fullName evidence="3">Lipoprotein</fullName>
    </recommendedName>
</protein>